<dbReference type="EMBL" id="ADKX01000012">
    <property type="protein sequence ID" value="EFW05909.1"/>
    <property type="molecule type" value="Genomic_DNA"/>
</dbReference>
<gene>
    <name evidence="1" type="ORF">HMPREF9488_00876</name>
</gene>
<dbReference type="Proteomes" id="UP000003157">
    <property type="component" value="Unassembled WGS sequence"/>
</dbReference>
<comment type="caution">
    <text evidence="1">The sequence shown here is derived from an EMBL/GenBank/DDBJ whole genome shotgun (WGS) entry which is preliminary data.</text>
</comment>
<dbReference type="STRING" id="100884.GCA_000269565_00825"/>
<evidence type="ECO:0000313" key="1">
    <source>
        <dbReference type="EMBL" id="EFW05909.1"/>
    </source>
</evidence>
<proteinExistence type="predicted"/>
<keyword evidence="2" id="KW-1185">Reference proteome</keyword>
<dbReference type="HOGENOM" id="CLU_996550_0_0_9"/>
<accession>E7G7Y8</accession>
<name>E7G7Y8_9FIRM</name>
<evidence type="ECO:0000313" key="2">
    <source>
        <dbReference type="Proteomes" id="UP000003157"/>
    </source>
</evidence>
<dbReference type="AlphaFoldDB" id="E7G7Y8"/>
<reference evidence="1 2" key="1">
    <citation type="submission" date="2010-12" db="EMBL/GenBank/DDBJ databases">
        <title>The Genome Sequence of Coprobacillus sp. strain 29_1.</title>
        <authorList>
            <consortium name="The Broad Institute Genome Sequencing Platform"/>
            <person name="Earl A."/>
            <person name="Ward D."/>
            <person name="Feldgarden M."/>
            <person name="Gevers D."/>
            <person name="Daigneault M."/>
            <person name="Sibley C.D."/>
            <person name="White A."/>
            <person name="Strauss J."/>
            <person name="Allen-Vercoe E."/>
            <person name="Young S.K."/>
            <person name="Zeng Q."/>
            <person name="Gargeya S."/>
            <person name="Fitzgerald M."/>
            <person name="Haas B."/>
            <person name="Abouelleil A."/>
            <person name="Alvarado L."/>
            <person name="Arachchi H.M."/>
            <person name="Berlin A."/>
            <person name="Brown A."/>
            <person name="Chapman S.B."/>
            <person name="Chen Z."/>
            <person name="Dunbar C."/>
            <person name="Freedman E."/>
            <person name="Gearin G."/>
            <person name="Gellesch M."/>
            <person name="Goldberg J."/>
            <person name="Griggs A."/>
            <person name="Gujja S."/>
            <person name="Heilman E."/>
            <person name="Heiman D."/>
            <person name="Howarth C."/>
            <person name="Larson L."/>
            <person name="Lui A."/>
            <person name="MacDonald P.J.P."/>
            <person name="Mehta T."/>
            <person name="Montmayeur A."/>
            <person name="Murphy C."/>
            <person name="Neiman D."/>
            <person name="Pearson M."/>
            <person name="Priest M."/>
            <person name="Roberts A."/>
            <person name="Saif S."/>
            <person name="Shea T."/>
            <person name="Shenoy N."/>
            <person name="Sisk P."/>
            <person name="Stolte C."/>
            <person name="Sykes S."/>
            <person name="White J."/>
            <person name="Yandava C."/>
            <person name="Nusbaum C."/>
            <person name="Birren B."/>
        </authorList>
    </citation>
    <scope>NUCLEOTIDE SEQUENCE [LARGE SCALE GENOMIC DNA]</scope>
    <source>
        <strain evidence="1 2">29_1</strain>
    </source>
</reference>
<dbReference type="eggNOG" id="ENOG5033U74">
    <property type="taxonomic scope" value="Bacteria"/>
</dbReference>
<sequence>MGNRNYPKIDSRDMELFQRINKHGFVDMYYIYKFYKTDCKPRTVTDRINQLIHHRYLFEKKTFIPPEYSSTNMKAYKIIGLGVMAQRLLDGADVIVHDYNSILKNASPYRMYHQVQLTTVCDTIQLGYKNGNSNFELFQILNEKESYLESVGNMPDAALLFRQKNGSPGCVIVFVELERSYASMERISSKMINYFFSFSNNDYGKMWGLPIISYRVLYVAQTNSQYNVLKEKITLSDNHKEMNVLITRYSDIISHPLEDIYYDFNADQQIKLLGNMAN</sequence>
<protein>
    <submittedName>
        <fullName evidence="1">Uncharacterized protein</fullName>
    </submittedName>
</protein>
<organism evidence="1 2">
    <name type="scientific">Coprobacillus cateniformis</name>
    <dbReference type="NCBI Taxonomy" id="100884"/>
    <lineage>
        <taxon>Bacteria</taxon>
        <taxon>Bacillati</taxon>
        <taxon>Bacillota</taxon>
        <taxon>Erysipelotrichia</taxon>
        <taxon>Erysipelotrichales</taxon>
        <taxon>Coprobacillaceae</taxon>
        <taxon>Coprobacillus</taxon>
    </lineage>
</organism>
<dbReference type="OrthoDB" id="1655604at2"/>
<dbReference type="GeneID" id="78228715"/>
<dbReference type="RefSeq" id="WP_008787992.1">
    <property type="nucleotide sequence ID" value="NZ_AKCB01000001.1"/>
</dbReference>